<sequence length="211" mass="23891">MTWSSIAHILTRRLEKYQLLMRNGNGLVHVGKGIITFEGRSEHYEEVGKNAQPRLSLLLSSLHDESIQQSILKMFGYSKPDIEAALGLTLPIIKPLSVDHSAEIFKLKETNARLEKENARLSQTKKAYLTEKNAVVREDILKAIISLIYAPNLYIENSHTVEVVKKNLPTARALVKLLDQKSTIFWPDMAEPPLAVETIERLIAKQIKLLK</sequence>
<evidence type="ECO:0000313" key="2">
    <source>
        <dbReference type="EMBL" id="PLR33794.1"/>
    </source>
</evidence>
<keyword evidence="3" id="KW-1185">Reference proteome</keyword>
<dbReference type="EMBL" id="PJZH01000013">
    <property type="protein sequence ID" value="PLR33794.1"/>
    <property type="molecule type" value="Genomic_DNA"/>
</dbReference>
<comment type="caution">
    <text evidence="2">The sequence shown here is derived from an EMBL/GenBank/DDBJ whole genome shotgun (WGS) entry which is preliminary data.</text>
</comment>
<accession>A0A2N5E0S1</accession>
<dbReference type="Proteomes" id="UP000234503">
    <property type="component" value="Unassembled WGS sequence"/>
</dbReference>
<gene>
    <name evidence="2" type="ORF">CYR32_13630</name>
</gene>
<organism evidence="2 3">
    <name type="scientific">Chimaeribacter coloradensis</name>
    <dbReference type="NCBI Taxonomy" id="2060068"/>
    <lineage>
        <taxon>Bacteria</taxon>
        <taxon>Pseudomonadati</taxon>
        <taxon>Pseudomonadota</taxon>
        <taxon>Gammaproteobacteria</taxon>
        <taxon>Enterobacterales</taxon>
        <taxon>Yersiniaceae</taxon>
        <taxon>Chimaeribacter</taxon>
    </lineage>
</organism>
<feature type="coiled-coil region" evidence="1">
    <location>
        <begin position="104"/>
        <end position="131"/>
    </location>
</feature>
<evidence type="ECO:0000313" key="3">
    <source>
        <dbReference type="Proteomes" id="UP000234503"/>
    </source>
</evidence>
<keyword evidence="1" id="KW-0175">Coiled coil</keyword>
<protein>
    <submittedName>
        <fullName evidence="2">Uncharacterized protein</fullName>
    </submittedName>
</protein>
<name>A0A2N5E0S1_9GAMM</name>
<evidence type="ECO:0000256" key="1">
    <source>
        <dbReference type="SAM" id="Coils"/>
    </source>
</evidence>
<reference evidence="2 3" key="1">
    <citation type="submission" date="2017-12" db="EMBL/GenBank/DDBJ databases">
        <title>Characterization of six clinical isolates of Enterochimera gen. nov., a novel genus of the Yersiniaciae family and the three species Enterochimera arupensis sp. nov., Enterochimera coloradensis sp. nov, and Enterochimera californica sp. nov.</title>
        <authorList>
            <person name="Rossi A."/>
            <person name="Fisher M."/>
        </authorList>
    </citation>
    <scope>NUCLEOTIDE SEQUENCE [LARGE SCALE GENOMIC DNA]</scope>
    <source>
        <strain evidence="3">2016-Iso4</strain>
    </source>
</reference>
<dbReference type="AlphaFoldDB" id="A0A2N5E0S1"/>
<proteinExistence type="predicted"/>